<reference evidence="2" key="1">
    <citation type="submission" date="2011-05" db="EMBL/GenBank/DDBJ databases">
        <authorList>
            <person name="Richards S.R."/>
            <person name="Qu J."/>
            <person name="Jiang H."/>
            <person name="Jhangiani S.N."/>
            <person name="Agravi P."/>
            <person name="Goodspeed R."/>
            <person name="Gross S."/>
            <person name="Mandapat C."/>
            <person name="Jackson L."/>
            <person name="Mathew T."/>
            <person name="Pu L."/>
            <person name="Thornton R."/>
            <person name="Saada N."/>
            <person name="Wilczek-Boney K.B."/>
            <person name="Lee S."/>
            <person name="Kovar C."/>
            <person name="Wu Y."/>
            <person name="Scherer S.E."/>
            <person name="Worley K.C."/>
            <person name="Muzny D.M."/>
            <person name="Gibbs R."/>
        </authorList>
    </citation>
    <scope>NUCLEOTIDE SEQUENCE</scope>
    <source>
        <strain evidence="2">Brora</strain>
    </source>
</reference>
<keyword evidence="2" id="KW-1185">Reference proteome</keyword>
<dbReference type="EnsemblMetazoa" id="SMAR003027-RA">
    <property type="protein sequence ID" value="SMAR003027-PA"/>
    <property type="gene ID" value="SMAR003027"/>
</dbReference>
<dbReference type="EMBL" id="JH431265">
    <property type="status" value="NOT_ANNOTATED_CDS"/>
    <property type="molecule type" value="Genomic_DNA"/>
</dbReference>
<evidence type="ECO:0000313" key="2">
    <source>
        <dbReference type="Proteomes" id="UP000014500"/>
    </source>
</evidence>
<dbReference type="AlphaFoldDB" id="T1IPS3"/>
<reference evidence="1" key="2">
    <citation type="submission" date="2015-02" db="UniProtKB">
        <authorList>
            <consortium name="EnsemblMetazoa"/>
        </authorList>
    </citation>
    <scope>IDENTIFICATION</scope>
</reference>
<dbReference type="HOGENOM" id="CLU_1791775_0_0_1"/>
<name>T1IPS3_STRMM</name>
<organism evidence="1 2">
    <name type="scientific">Strigamia maritima</name>
    <name type="common">European centipede</name>
    <name type="synonym">Geophilus maritimus</name>
    <dbReference type="NCBI Taxonomy" id="126957"/>
    <lineage>
        <taxon>Eukaryota</taxon>
        <taxon>Metazoa</taxon>
        <taxon>Ecdysozoa</taxon>
        <taxon>Arthropoda</taxon>
        <taxon>Myriapoda</taxon>
        <taxon>Chilopoda</taxon>
        <taxon>Pleurostigmophora</taxon>
        <taxon>Geophilomorpha</taxon>
        <taxon>Linotaeniidae</taxon>
        <taxon>Strigamia</taxon>
    </lineage>
</organism>
<evidence type="ECO:0000313" key="1">
    <source>
        <dbReference type="EnsemblMetazoa" id="SMAR003027-PA"/>
    </source>
</evidence>
<protein>
    <submittedName>
        <fullName evidence="1">Uncharacterized protein</fullName>
    </submittedName>
</protein>
<dbReference type="Proteomes" id="UP000014500">
    <property type="component" value="Unassembled WGS sequence"/>
</dbReference>
<accession>T1IPS3</accession>
<sequence>LCDRDKNRKPPPYSKRFESVKNFEFHSCTLPKKMDKDKMAKLAFGHLAMHGPSKLDDIVKGVRKYFANHTCEEILPFLLREILKAKNGILHGRVQIIDTTGDPLDNIYRVIPKGQSSFCATESCLICGRDLTCPKGCKEKMENQQ</sequence>
<proteinExistence type="predicted"/>